<dbReference type="PROSITE" id="PS50181">
    <property type="entry name" value="FBOX"/>
    <property type="match status" value="1"/>
</dbReference>
<dbReference type="EMBL" id="CAJNOJ010000460">
    <property type="protein sequence ID" value="CAF1456219.1"/>
    <property type="molecule type" value="Genomic_DNA"/>
</dbReference>
<accession>A0A815LIJ9</accession>
<evidence type="ECO:0000313" key="4">
    <source>
        <dbReference type="Proteomes" id="UP000663828"/>
    </source>
</evidence>
<feature type="domain" description="F-box" evidence="1">
    <location>
        <begin position="6"/>
        <end position="50"/>
    </location>
</feature>
<dbReference type="AlphaFoldDB" id="A0A815LIJ9"/>
<dbReference type="InterPro" id="IPR036047">
    <property type="entry name" value="F-box-like_dom_sf"/>
</dbReference>
<dbReference type="Proteomes" id="UP000663852">
    <property type="component" value="Unassembled WGS sequence"/>
</dbReference>
<sequence>MSSTRKPSLETLPTEILHQIYDELDAETIVFSMRIVSKRFYLITNVYNRLQLDFRYISKSHMRMMAQLIDPQNVISLTLADVKETSGQIKLFLSHFSTDRFIRLHSLTLTYLNDEELDQLAKLIHRSSLRTVSISFMDPESNQAKQFLTSILIRETLRTLKLENGDWIINGTRWPKRCKLQDMIMYRGCDWDTAYFIVKYSSNLRKLTIRCILKYNIDETITLLPDMKPCNHLSYLSLCVTTDLTIEDVEIFLGLFPKLTYLELTCLKDEANYSLFDGRRWEDFIQTKLPLLDQIKLDLVYSVRGNGENVPTVESLIAPFRSLFWKKVKHLVVNCDEEYENDHHKFHLYSTPRSREEFDYSHQRKTIVRSISNIVDYNQPIIINTKKLTLDLNPTTNTSIQDNTSLTRPYIFQKVTELELLIEQEWPINAIKHLSTMVNLLTLRTICLNFKSDCNFIVSLDAEIKALFEQTLNLRSIRIMCNDYIGMKVLVRDYSEKLMLITRNSIALNLPRHIKTLDIEVKDVEDAKTVLEHNKYLARVTFRPIYRGERFSDGIAEWMKNMNRDDTLRDDWDVFCGCDSDKCDSIKAVHLWLENKLD</sequence>
<organism evidence="2 4">
    <name type="scientific">Adineta ricciae</name>
    <name type="common">Rotifer</name>
    <dbReference type="NCBI Taxonomy" id="249248"/>
    <lineage>
        <taxon>Eukaryota</taxon>
        <taxon>Metazoa</taxon>
        <taxon>Spiralia</taxon>
        <taxon>Gnathifera</taxon>
        <taxon>Rotifera</taxon>
        <taxon>Eurotatoria</taxon>
        <taxon>Bdelloidea</taxon>
        <taxon>Adinetida</taxon>
        <taxon>Adinetidae</taxon>
        <taxon>Adineta</taxon>
    </lineage>
</organism>
<protein>
    <recommendedName>
        <fullName evidence="1">F-box domain-containing protein</fullName>
    </recommendedName>
</protein>
<evidence type="ECO:0000259" key="1">
    <source>
        <dbReference type="PROSITE" id="PS50181"/>
    </source>
</evidence>
<gene>
    <name evidence="3" type="ORF">EDS130_LOCUS39847</name>
    <name evidence="2" type="ORF">XAT740_LOCUS34611</name>
</gene>
<dbReference type="OrthoDB" id="9980065at2759"/>
<dbReference type="InterPro" id="IPR001810">
    <property type="entry name" value="F-box_dom"/>
</dbReference>
<comment type="caution">
    <text evidence="2">The sequence shown here is derived from an EMBL/GenBank/DDBJ whole genome shotgun (WGS) entry which is preliminary data.</text>
</comment>
<dbReference type="SUPFAM" id="SSF52047">
    <property type="entry name" value="RNI-like"/>
    <property type="match status" value="1"/>
</dbReference>
<dbReference type="SUPFAM" id="SSF81383">
    <property type="entry name" value="F-box domain"/>
    <property type="match status" value="1"/>
</dbReference>
<dbReference type="EMBL" id="CAJNOR010003397">
    <property type="protein sequence ID" value="CAF1409841.1"/>
    <property type="molecule type" value="Genomic_DNA"/>
</dbReference>
<reference evidence="2" key="1">
    <citation type="submission" date="2021-02" db="EMBL/GenBank/DDBJ databases">
        <authorList>
            <person name="Nowell W R."/>
        </authorList>
    </citation>
    <scope>NUCLEOTIDE SEQUENCE</scope>
</reference>
<proteinExistence type="predicted"/>
<name>A0A815LIJ9_ADIRI</name>
<evidence type="ECO:0000313" key="3">
    <source>
        <dbReference type="EMBL" id="CAF1456219.1"/>
    </source>
</evidence>
<dbReference type="Proteomes" id="UP000663828">
    <property type="component" value="Unassembled WGS sequence"/>
</dbReference>
<evidence type="ECO:0000313" key="2">
    <source>
        <dbReference type="EMBL" id="CAF1409841.1"/>
    </source>
</evidence>
<keyword evidence="4" id="KW-1185">Reference proteome</keyword>